<keyword evidence="1" id="KW-0413">Isomerase</keyword>
<proteinExistence type="predicted"/>
<dbReference type="Pfam" id="PF01361">
    <property type="entry name" value="Tautomerase"/>
    <property type="match status" value="1"/>
</dbReference>
<dbReference type="RefSeq" id="WP_017983557.1">
    <property type="nucleotide sequence ID" value="NZ_AQUL01000001.1"/>
</dbReference>
<dbReference type="Gene3D" id="3.30.429.10">
    <property type="entry name" value="Macrophage Migration Inhibitory Factor"/>
    <property type="match status" value="1"/>
</dbReference>
<organism evidence="3 4">
    <name type="scientific">Amycolatopsis methanolica 239</name>
    <dbReference type="NCBI Taxonomy" id="1068978"/>
    <lineage>
        <taxon>Bacteria</taxon>
        <taxon>Bacillati</taxon>
        <taxon>Actinomycetota</taxon>
        <taxon>Actinomycetes</taxon>
        <taxon>Pseudonocardiales</taxon>
        <taxon>Pseudonocardiaceae</taxon>
        <taxon>Amycolatopsis</taxon>
        <taxon>Amycolatopsis methanolica group</taxon>
    </lineage>
</organism>
<dbReference type="AlphaFoldDB" id="A0A076MVK4"/>
<dbReference type="KEGG" id="amq:AMETH_4637"/>
<feature type="domain" description="4-oxalocrotonate tautomerase-like" evidence="2">
    <location>
        <begin position="20"/>
        <end position="61"/>
    </location>
</feature>
<name>A0A076MVK4_AMYME</name>
<accession>A0A076MVK4</accession>
<dbReference type="STRING" id="1068978.AMETH_4637"/>
<dbReference type="Proteomes" id="UP000062973">
    <property type="component" value="Chromosome"/>
</dbReference>
<dbReference type="OrthoDB" id="4990855at2"/>
<evidence type="ECO:0000313" key="4">
    <source>
        <dbReference type="Proteomes" id="UP000062973"/>
    </source>
</evidence>
<dbReference type="GO" id="GO:0016853">
    <property type="term" value="F:isomerase activity"/>
    <property type="evidence" value="ECO:0007669"/>
    <property type="project" value="UniProtKB-KW"/>
</dbReference>
<dbReference type="InterPro" id="IPR004370">
    <property type="entry name" value="4-OT-like_dom"/>
</dbReference>
<dbReference type="EMBL" id="CP009110">
    <property type="protein sequence ID" value="AIJ24729.1"/>
    <property type="molecule type" value="Genomic_DNA"/>
</dbReference>
<evidence type="ECO:0000256" key="1">
    <source>
        <dbReference type="ARBA" id="ARBA00023235"/>
    </source>
</evidence>
<evidence type="ECO:0000313" key="3">
    <source>
        <dbReference type="EMBL" id="AIJ24729.1"/>
    </source>
</evidence>
<dbReference type="PATRIC" id="fig|1068978.7.peg.4982"/>
<keyword evidence="4" id="KW-1185">Reference proteome</keyword>
<sequence length="62" mass="6710">MAHIEASFFKSRFDDETFSAKMVEALTQAVGSVLGEDAANDTAVVLHGIEPSHWGYRGKLLG</sequence>
<dbReference type="HOGENOM" id="CLU_2893989_0_0_11"/>
<reference evidence="3 4" key="1">
    <citation type="submission" date="2014-07" db="EMBL/GenBank/DDBJ databases">
        <title>Whole Genome Sequence of the Amycolatopsis methanolica 239.</title>
        <authorList>
            <person name="Tang B."/>
        </authorList>
    </citation>
    <scope>NUCLEOTIDE SEQUENCE [LARGE SCALE GENOMIC DNA]</scope>
    <source>
        <strain evidence="3 4">239</strain>
    </source>
</reference>
<dbReference type="InterPro" id="IPR014347">
    <property type="entry name" value="Tautomerase/MIF_sf"/>
</dbReference>
<protein>
    <recommendedName>
        <fullName evidence="2">4-oxalocrotonate tautomerase-like domain-containing protein</fullName>
    </recommendedName>
</protein>
<dbReference type="SUPFAM" id="SSF55331">
    <property type="entry name" value="Tautomerase/MIF"/>
    <property type="match status" value="1"/>
</dbReference>
<evidence type="ECO:0000259" key="2">
    <source>
        <dbReference type="Pfam" id="PF01361"/>
    </source>
</evidence>
<gene>
    <name evidence="3" type="ORF">AMETH_4637</name>
</gene>